<sequence length="157" mass="17206">MAGSRSKITTQPTAVPVEEFLATVTNARRLADAREIIAILRRVSGEEPVMWGPSMIGFGSYHYRYDSGHEGDAFIMGLSPRAASMSVYGLYNAYDPDPRLEELGPLTAGKSCIYIKRFEAIDRELFEAMAGDAWALQGGPASHLRLKDQGRPEAPAE</sequence>
<dbReference type="Proteomes" id="UP001501004">
    <property type="component" value="Unassembled WGS sequence"/>
</dbReference>
<dbReference type="InterPro" id="IPR014922">
    <property type="entry name" value="YdhG-like"/>
</dbReference>
<evidence type="ECO:0000259" key="1">
    <source>
        <dbReference type="Pfam" id="PF08818"/>
    </source>
</evidence>
<evidence type="ECO:0000313" key="2">
    <source>
        <dbReference type="EMBL" id="GAA3747825.1"/>
    </source>
</evidence>
<accession>A0ABP7FV11</accession>
<gene>
    <name evidence="2" type="ORF">GCM10022239_24150</name>
</gene>
<dbReference type="RefSeq" id="WP_344757003.1">
    <property type="nucleotide sequence ID" value="NZ_BAABAE010000003.1"/>
</dbReference>
<name>A0ABP7FV11_9MICO</name>
<feature type="domain" description="YdhG-like" evidence="1">
    <location>
        <begin position="32"/>
        <end position="132"/>
    </location>
</feature>
<reference evidence="3" key="1">
    <citation type="journal article" date="2019" name="Int. J. Syst. Evol. Microbiol.">
        <title>The Global Catalogue of Microorganisms (GCM) 10K type strain sequencing project: providing services to taxonomists for standard genome sequencing and annotation.</title>
        <authorList>
            <consortium name="The Broad Institute Genomics Platform"/>
            <consortium name="The Broad Institute Genome Sequencing Center for Infectious Disease"/>
            <person name="Wu L."/>
            <person name="Ma J."/>
        </authorList>
    </citation>
    <scope>NUCLEOTIDE SEQUENCE [LARGE SCALE GENOMIC DNA]</scope>
    <source>
        <strain evidence="3">JCM 16949</strain>
    </source>
</reference>
<dbReference type="Pfam" id="PF08818">
    <property type="entry name" value="DUF1801"/>
    <property type="match status" value="1"/>
</dbReference>
<comment type="caution">
    <text evidence="2">The sequence shown here is derived from an EMBL/GenBank/DDBJ whole genome shotgun (WGS) entry which is preliminary data.</text>
</comment>
<proteinExistence type="predicted"/>
<organism evidence="2 3">
    <name type="scientific">Leifsonella bigeumensis</name>
    <dbReference type="NCBI Taxonomy" id="433643"/>
    <lineage>
        <taxon>Bacteria</taxon>
        <taxon>Bacillati</taxon>
        <taxon>Actinomycetota</taxon>
        <taxon>Actinomycetes</taxon>
        <taxon>Micrococcales</taxon>
        <taxon>Microbacteriaceae</taxon>
        <taxon>Leifsonella</taxon>
    </lineage>
</organism>
<dbReference type="EMBL" id="BAABAE010000003">
    <property type="protein sequence ID" value="GAA3747825.1"/>
    <property type="molecule type" value="Genomic_DNA"/>
</dbReference>
<evidence type="ECO:0000313" key="3">
    <source>
        <dbReference type="Proteomes" id="UP001501004"/>
    </source>
</evidence>
<protein>
    <recommendedName>
        <fullName evidence="1">YdhG-like domain-containing protein</fullName>
    </recommendedName>
</protein>
<keyword evidence="3" id="KW-1185">Reference proteome</keyword>